<organism evidence="3 4">
    <name type="scientific">Tsukamurella strandjordii</name>
    <dbReference type="NCBI Taxonomy" id="147577"/>
    <lineage>
        <taxon>Bacteria</taxon>
        <taxon>Bacillati</taxon>
        <taxon>Actinomycetota</taxon>
        <taxon>Actinomycetes</taxon>
        <taxon>Mycobacteriales</taxon>
        <taxon>Tsukamurellaceae</taxon>
        <taxon>Tsukamurella</taxon>
    </lineage>
</organism>
<feature type="signal peptide" evidence="1">
    <location>
        <begin position="1"/>
        <end position="29"/>
    </location>
</feature>
<feature type="domain" description="DUF4189" evidence="2">
    <location>
        <begin position="39"/>
        <end position="112"/>
    </location>
</feature>
<dbReference type="AlphaFoldDB" id="A0AA90SGR6"/>
<keyword evidence="4" id="KW-1185">Reference proteome</keyword>
<sequence>MTFSRTRRLAAGGLAVIGIAGGLSTVAPAASNAAPGVFYGAIAVGSNGAWGRALDYGNRATAERVALSYCNGNCRILASFANGCGAVAKTRASYWGNVGDTLGVAQNRALRNGGYIYTWACTSNHA</sequence>
<dbReference type="Proteomes" id="UP001178281">
    <property type="component" value="Unassembled WGS sequence"/>
</dbReference>
<evidence type="ECO:0000313" key="3">
    <source>
        <dbReference type="EMBL" id="MDP0397989.1"/>
    </source>
</evidence>
<dbReference type="Pfam" id="PF13827">
    <property type="entry name" value="DUF4189"/>
    <property type="match status" value="1"/>
</dbReference>
<protein>
    <submittedName>
        <fullName evidence="3">DUF4189 domain-containing protein</fullName>
    </submittedName>
</protein>
<accession>A0AA90SGR6</accession>
<proteinExistence type="predicted"/>
<feature type="chain" id="PRO_5041687827" evidence="1">
    <location>
        <begin position="30"/>
        <end position="126"/>
    </location>
</feature>
<name>A0AA90SGR6_9ACTN</name>
<gene>
    <name evidence="3" type="ORF">Q7X28_08625</name>
</gene>
<evidence type="ECO:0000313" key="4">
    <source>
        <dbReference type="Proteomes" id="UP001178281"/>
    </source>
</evidence>
<comment type="caution">
    <text evidence="3">The sequence shown here is derived from an EMBL/GenBank/DDBJ whole genome shotgun (WGS) entry which is preliminary data.</text>
</comment>
<reference evidence="3" key="1">
    <citation type="submission" date="2023-08" db="EMBL/GenBank/DDBJ databases">
        <title>The draft genome of Tsukamurella strandjordii strain 050030.</title>
        <authorList>
            <person name="Zhao F."/>
            <person name="Feng Y."/>
            <person name="Zong Z."/>
        </authorList>
    </citation>
    <scope>NUCLEOTIDE SEQUENCE</scope>
    <source>
        <strain evidence="3">050030</strain>
    </source>
</reference>
<dbReference type="RefSeq" id="WP_305111013.1">
    <property type="nucleotide sequence ID" value="NZ_BAAAII010000004.1"/>
</dbReference>
<evidence type="ECO:0000256" key="1">
    <source>
        <dbReference type="SAM" id="SignalP"/>
    </source>
</evidence>
<dbReference type="EMBL" id="JAUTIX010000003">
    <property type="protein sequence ID" value="MDP0397989.1"/>
    <property type="molecule type" value="Genomic_DNA"/>
</dbReference>
<keyword evidence="1" id="KW-0732">Signal</keyword>
<evidence type="ECO:0000259" key="2">
    <source>
        <dbReference type="Pfam" id="PF13827"/>
    </source>
</evidence>
<dbReference type="InterPro" id="IPR025240">
    <property type="entry name" value="DUF4189"/>
</dbReference>